<dbReference type="Pfam" id="PF01612">
    <property type="entry name" value="DNA_pol_A_exo1"/>
    <property type="match status" value="1"/>
</dbReference>
<dbReference type="Gene3D" id="3.30.420.10">
    <property type="entry name" value="Ribonuclease H-like superfamily/Ribonuclease H"/>
    <property type="match status" value="1"/>
</dbReference>
<dbReference type="PANTHER" id="PTHR12271:SF40">
    <property type="entry name" value="POLY(A) RNA POLYMERASE GLD2"/>
    <property type="match status" value="1"/>
</dbReference>
<dbReference type="InterPro" id="IPR012337">
    <property type="entry name" value="RNaseH-like_sf"/>
</dbReference>
<evidence type="ECO:0000313" key="2">
    <source>
        <dbReference type="EMBL" id="OQR88383.1"/>
    </source>
</evidence>
<gene>
    <name evidence="2" type="ORF">THRCLA_10358</name>
</gene>
<dbReference type="OrthoDB" id="26838at2759"/>
<dbReference type="CDD" id="cd05402">
    <property type="entry name" value="NT_PAP_TUTase"/>
    <property type="match status" value="1"/>
</dbReference>
<reference evidence="2 3" key="1">
    <citation type="journal article" date="2014" name="Genome Biol. Evol.">
        <title>The secreted proteins of Achlya hypogyna and Thraustotheca clavata identify the ancestral oomycete secretome and reveal gene acquisitions by horizontal gene transfer.</title>
        <authorList>
            <person name="Misner I."/>
            <person name="Blouin N."/>
            <person name="Leonard G."/>
            <person name="Richards T.A."/>
            <person name="Lane C.E."/>
        </authorList>
    </citation>
    <scope>NUCLEOTIDE SEQUENCE [LARGE SCALE GENOMIC DNA]</scope>
    <source>
        <strain evidence="2 3">ATCC 34112</strain>
    </source>
</reference>
<evidence type="ECO:0000259" key="1">
    <source>
        <dbReference type="SMART" id="SM00474"/>
    </source>
</evidence>
<dbReference type="Pfam" id="PF22600">
    <property type="entry name" value="MTPAP-like_central"/>
    <property type="match status" value="1"/>
</dbReference>
<name>A0A1V9YS30_9STRA</name>
<dbReference type="AlphaFoldDB" id="A0A1V9YS30"/>
<dbReference type="GO" id="GO:0003676">
    <property type="term" value="F:nucleic acid binding"/>
    <property type="evidence" value="ECO:0007669"/>
    <property type="project" value="InterPro"/>
</dbReference>
<feature type="non-terminal residue" evidence="2">
    <location>
        <position position="1"/>
    </location>
</feature>
<dbReference type="GO" id="GO:0016779">
    <property type="term" value="F:nucleotidyltransferase activity"/>
    <property type="evidence" value="ECO:0007669"/>
    <property type="project" value="TreeGrafter"/>
</dbReference>
<comment type="caution">
    <text evidence="2">The sequence shown here is derived from an EMBL/GenBank/DDBJ whole genome shotgun (WGS) entry which is preliminary data.</text>
</comment>
<dbReference type="SUPFAM" id="SSF53098">
    <property type="entry name" value="Ribonuclease H-like"/>
    <property type="match status" value="1"/>
</dbReference>
<dbReference type="Gene3D" id="3.30.460.10">
    <property type="entry name" value="Beta Polymerase, domain 2"/>
    <property type="match status" value="1"/>
</dbReference>
<dbReference type="STRING" id="74557.A0A1V9YS30"/>
<dbReference type="InterPro" id="IPR036397">
    <property type="entry name" value="RNaseH_sf"/>
</dbReference>
<evidence type="ECO:0000313" key="3">
    <source>
        <dbReference type="Proteomes" id="UP000243217"/>
    </source>
</evidence>
<dbReference type="SUPFAM" id="SSF81301">
    <property type="entry name" value="Nucleotidyltransferase"/>
    <property type="match status" value="1"/>
</dbReference>
<protein>
    <recommendedName>
        <fullName evidence="1">3'-5' exonuclease domain-containing protein</fullName>
    </recommendedName>
</protein>
<dbReference type="InterPro" id="IPR054708">
    <property type="entry name" value="MTPAP-like_central"/>
</dbReference>
<organism evidence="2 3">
    <name type="scientific">Thraustotheca clavata</name>
    <dbReference type="NCBI Taxonomy" id="74557"/>
    <lineage>
        <taxon>Eukaryota</taxon>
        <taxon>Sar</taxon>
        <taxon>Stramenopiles</taxon>
        <taxon>Oomycota</taxon>
        <taxon>Saprolegniomycetes</taxon>
        <taxon>Saprolegniales</taxon>
        <taxon>Achlyaceae</taxon>
        <taxon>Thraustotheca</taxon>
    </lineage>
</organism>
<dbReference type="EMBL" id="JNBS01003281">
    <property type="protein sequence ID" value="OQR88383.1"/>
    <property type="molecule type" value="Genomic_DNA"/>
</dbReference>
<dbReference type="GO" id="GO:0031123">
    <property type="term" value="P:RNA 3'-end processing"/>
    <property type="evidence" value="ECO:0007669"/>
    <property type="project" value="TreeGrafter"/>
</dbReference>
<proteinExistence type="predicted"/>
<feature type="domain" description="3'-5' exonuclease" evidence="1">
    <location>
        <begin position="454"/>
        <end position="656"/>
    </location>
</feature>
<dbReference type="InterPro" id="IPR043519">
    <property type="entry name" value="NT_sf"/>
</dbReference>
<keyword evidence="3" id="KW-1185">Reference proteome</keyword>
<dbReference type="GO" id="GO:0008408">
    <property type="term" value="F:3'-5' exonuclease activity"/>
    <property type="evidence" value="ECO:0007669"/>
    <property type="project" value="InterPro"/>
</dbReference>
<dbReference type="SMART" id="SM00474">
    <property type="entry name" value="35EXOc"/>
    <property type="match status" value="1"/>
</dbReference>
<sequence>SSILEQIRQHPSNGATFLNACKEFHLSNDVLGMLLRDFVLPWIVMNEDAALQILLHQFTALKWILIEHALITTQGQHLVNQYAHVVKELSAEMNPVPSLTKALQAEEQQNILFKSCHDVCTQVKDVLARVWPDANVFIFGSSLTGLCSSQGDIDLCVLIPSNPVRGQETVDLALDMHEHLSLYFPTSNSMVIRNARIPVIKTQIDKYQVDICINNTPALWNSLLIKTFIQHYPPLRQLCLFVRTWATHRSLIKSANVGHSLSSYSFVLLTIYWLQVRGYLPFVDIAYEDSLATSMEKIQYSIDAAFAEALSPSKTLEHQDIAILLLDFFVFYSAEFSYVTEIASLRRRQLLKPKQTPILHLEDPIEIDRNLGSYLNKYSQRTLRMEFIRMCVLSRQELHQDFYDLSANISSLSFVMTIKQQFPPVNPLRPRCPLNLGWIMTGDAVSREQECITTTIVKSPNDFPHTDLSKLSVIGVDCEGSHLGREGKLAIVTIAVGPDVFLFDLLESPDLIAILKPILESDQIVKVFHDCRKDSDALFHQCQIRLKNVFDTQTGHALLYFQRKPASKNDKRYLKGPNDHVIMLDNANNECLGYADLLWHYLSLPPLPIKEVVKESMTSDDEVWLRRPLSNELLQYAANDVVYLSVLYRIMNHAMGDQIEQWKLRSCANVDSCEWTFDNLNASNVRGYIHNITSKQIYFTISPSVVGILSISEPEKGNLPENAKILTLGTCVKLHIKSQVNSSACNVDWVE</sequence>
<dbReference type="Proteomes" id="UP000243217">
    <property type="component" value="Unassembled WGS sequence"/>
</dbReference>
<dbReference type="Gene3D" id="1.10.1410.10">
    <property type="match status" value="1"/>
</dbReference>
<dbReference type="InterPro" id="IPR002562">
    <property type="entry name" value="3'-5'_exonuclease_dom"/>
</dbReference>
<dbReference type="PANTHER" id="PTHR12271">
    <property type="entry name" value="POLY A POLYMERASE CID PAP -RELATED"/>
    <property type="match status" value="1"/>
</dbReference>
<accession>A0A1V9YS30</accession>
<dbReference type="SUPFAM" id="SSF81631">
    <property type="entry name" value="PAP/OAS1 substrate-binding domain"/>
    <property type="match status" value="1"/>
</dbReference>